<dbReference type="AlphaFoldDB" id="X5M5W1"/>
<dbReference type="KEGG" id="bhs:BM1374165_01419"/>
<dbReference type="PATRIC" id="fig|38323.4.peg.1536"/>
<accession>X5M5W1</accession>
<organism evidence="1 2">
    <name type="scientific">Bartonella henselae</name>
    <name type="common">Rochalimaea henselae</name>
    <dbReference type="NCBI Taxonomy" id="38323"/>
    <lineage>
        <taxon>Bacteria</taxon>
        <taxon>Pseudomonadati</taxon>
        <taxon>Pseudomonadota</taxon>
        <taxon>Alphaproteobacteria</taxon>
        <taxon>Hyphomicrobiales</taxon>
        <taxon>Bartonellaceae</taxon>
        <taxon>Bartonella</taxon>
    </lineage>
</organism>
<evidence type="ECO:0000313" key="2">
    <source>
        <dbReference type="Proteomes" id="UP000019801"/>
    </source>
</evidence>
<name>X5M5W1_BARHN</name>
<sequence length="63" mass="7385">MNRLNAKAGATFCADKENDGADFLLHKCKEGAIQWLYRYTYSWVLYERHREMGLGALRDVFLK</sequence>
<protein>
    <submittedName>
        <fullName evidence="1">Phage integrase</fullName>
    </submittedName>
</protein>
<gene>
    <name evidence="1" type="ORF">BM1374165_01419</name>
</gene>
<dbReference type="EMBL" id="HG969191">
    <property type="protein sequence ID" value="CDO47401.1"/>
    <property type="molecule type" value="Genomic_DNA"/>
</dbReference>
<evidence type="ECO:0000313" key="1">
    <source>
        <dbReference type="EMBL" id="CDO47401.1"/>
    </source>
</evidence>
<dbReference type="Proteomes" id="UP000019801">
    <property type="component" value="Chromosome I"/>
</dbReference>
<dbReference type="RefSeq" id="WP_051524350.1">
    <property type="nucleotide sequence ID" value="NZ_CACVBK010000006.1"/>
</dbReference>
<reference evidence="2" key="1">
    <citation type="submission" date="2013-11" db="EMBL/GenBank/DDBJ databases">
        <title>Genome sequencing of Bartonella spp. isolated from human blood.</title>
        <authorList>
            <person name="Raoult D."/>
        </authorList>
    </citation>
    <scope>NUCLEOTIDE SEQUENCE</scope>
    <source>
        <strain evidence="2">BM1374165</strain>
    </source>
</reference>
<proteinExistence type="predicted"/>